<organism evidence="8 9">
    <name type="scientific">Crassostrea virginica</name>
    <name type="common">Eastern oyster</name>
    <dbReference type="NCBI Taxonomy" id="6565"/>
    <lineage>
        <taxon>Eukaryota</taxon>
        <taxon>Metazoa</taxon>
        <taxon>Spiralia</taxon>
        <taxon>Lophotrochozoa</taxon>
        <taxon>Mollusca</taxon>
        <taxon>Bivalvia</taxon>
        <taxon>Autobranchia</taxon>
        <taxon>Pteriomorphia</taxon>
        <taxon>Ostreida</taxon>
        <taxon>Ostreoidea</taxon>
        <taxon>Ostreidae</taxon>
        <taxon>Crassostrea</taxon>
    </lineage>
</organism>
<evidence type="ECO:0000256" key="5">
    <source>
        <dbReference type="SAM" id="SignalP"/>
    </source>
</evidence>
<dbReference type="RefSeq" id="XP_022308765.1">
    <property type="nucleotide sequence ID" value="XM_022453057.1"/>
</dbReference>
<evidence type="ECO:0000256" key="2">
    <source>
        <dbReference type="ARBA" id="ARBA00022525"/>
    </source>
</evidence>
<dbReference type="SUPFAM" id="SSF57603">
    <property type="entry name" value="FnI-like domain"/>
    <property type="match status" value="2"/>
</dbReference>
<dbReference type="PROSITE" id="PS50966">
    <property type="entry name" value="ZF_SWIM"/>
    <property type="match status" value="1"/>
</dbReference>
<keyword evidence="4" id="KW-0479">Metal-binding</keyword>
<accession>A0A8B8BZN5</accession>
<dbReference type="GO" id="GO:0008270">
    <property type="term" value="F:zinc ion binding"/>
    <property type="evidence" value="ECO:0007669"/>
    <property type="project" value="UniProtKB-KW"/>
</dbReference>
<feature type="signal peptide" evidence="5">
    <location>
        <begin position="1"/>
        <end position="22"/>
    </location>
</feature>
<comment type="subcellular location">
    <subcellularLocation>
        <location evidence="1">Secreted</location>
    </subcellularLocation>
</comment>
<dbReference type="OrthoDB" id="6127033at2759"/>
<evidence type="ECO:0000313" key="8">
    <source>
        <dbReference type="Proteomes" id="UP000694844"/>
    </source>
</evidence>
<dbReference type="KEGG" id="cvn:111114652"/>
<evidence type="ECO:0000259" key="6">
    <source>
        <dbReference type="PROSITE" id="PS50184"/>
    </source>
</evidence>
<dbReference type="GeneID" id="111114652"/>
<dbReference type="GO" id="GO:0005576">
    <property type="term" value="C:extracellular region"/>
    <property type="evidence" value="ECO:0007669"/>
    <property type="project" value="UniProtKB-SubCell"/>
</dbReference>
<evidence type="ECO:0000259" key="7">
    <source>
        <dbReference type="PROSITE" id="PS50966"/>
    </source>
</evidence>
<keyword evidence="8" id="KW-1185">Reference proteome</keyword>
<evidence type="ECO:0000256" key="3">
    <source>
        <dbReference type="ARBA" id="ARBA00022729"/>
    </source>
</evidence>
<dbReference type="InterPro" id="IPR052424">
    <property type="entry name" value="Kielin_Chordin-BMP_Reg"/>
</dbReference>
<feature type="chain" id="PRO_5034910082" evidence="5">
    <location>
        <begin position="23"/>
        <end position="188"/>
    </location>
</feature>
<evidence type="ECO:0000313" key="9">
    <source>
        <dbReference type="RefSeq" id="XP_022308765.1"/>
    </source>
</evidence>
<dbReference type="PANTHER" id="PTHR46698">
    <property type="entry name" value="CROSSVEINLESS 2"/>
    <property type="match status" value="1"/>
</dbReference>
<dbReference type="PROSITE" id="PS50184">
    <property type="entry name" value="VWFC_2"/>
    <property type="match status" value="1"/>
</dbReference>
<evidence type="ECO:0000256" key="4">
    <source>
        <dbReference type="PROSITE-ProRule" id="PRU00325"/>
    </source>
</evidence>
<feature type="domain" description="VWFC" evidence="6">
    <location>
        <begin position="22"/>
        <end position="90"/>
    </location>
</feature>
<keyword evidence="3 5" id="KW-0732">Signal</keyword>
<dbReference type="PANTHER" id="PTHR46698:SF4">
    <property type="entry name" value="CROSSVEINLESS 2"/>
    <property type="match status" value="1"/>
</dbReference>
<feature type="domain" description="SWIM-type" evidence="7">
    <location>
        <begin position="31"/>
        <end position="78"/>
    </location>
</feature>
<dbReference type="InterPro" id="IPR001007">
    <property type="entry name" value="VWF_dom"/>
</dbReference>
<keyword evidence="2" id="KW-0964">Secreted</keyword>
<dbReference type="Proteomes" id="UP000694844">
    <property type="component" value="Chromosome 9"/>
</dbReference>
<sequence length="188" mass="20864">MKCFNSAFILLICFSISELVESRCRYQGKVYEVNEKFPKGDQCNACTCQRSGNVRCTENTCIQFPKCRHDGALYEAGSRFPVGDGCNECICTTLGIPHCTKYSCFPDCTHNGLRYKKGATFRKGDKCNNYCTCTVVGTVECSEDLSCYSDCMYNGRSYTAGTKFRSPDGCRVCQCLTDGKVSCSETVC</sequence>
<dbReference type="Gene3D" id="2.10.70.10">
    <property type="entry name" value="Complement Module, domain 1"/>
    <property type="match status" value="2"/>
</dbReference>
<keyword evidence="4" id="KW-0862">Zinc</keyword>
<name>A0A8B8BZN5_CRAVI</name>
<protein>
    <submittedName>
        <fullName evidence="9">Kielin/chordin-like protein</fullName>
    </submittedName>
</protein>
<evidence type="ECO:0000256" key="1">
    <source>
        <dbReference type="ARBA" id="ARBA00004613"/>
    </source>
</evidence>
<dbReference type="InterPro" id="IPR007527">
    <property type="entry name" value="Znf_SWIM"/>
</dbReference>
<keyword evidence="4" id="KW-0863">Zinc-finger</keyword>
<reference evidence="9" key="1">
    <citation type="submission" date="2025-08" db="UniProtKB">
        <authorList>
            <consortium name="RefSeq"/>
        </authorList>
    </citation>
    <scope>IDENTIFICATION</scope>
    <source>
        <tissue evidence="9">Whole sample</tissue>
    </source>
</reference>
<dbReference type="AlphaFoldDB" id="A0A8B8BZN5"/>
<gene>
    <name evidence="9" type="primary">LOC111114652</name>
</gene>
<dbReference type="Pfam" id="PF23334">
    <property type="entry name" value="VWC2L_2nd"/>
    <property type="match status" value="1"/>
</dbReference>
<proteinExistence type="predicted"/>